<organism evidence="2 3">
    <name type="scientific">Mesorhizobium loti R88b</name>
    <dbReference type="NCBI Taxonomy" id="935548"/>
    <lineage>
        <taxon>Bacteria</taxon>
        <taxon>Pseudomonadati</taxon>
        <taxon>Pseudomonadota</taxon>
        <taxon>Alphaproteobacteria</taxon>
        <taxon>Hyphomicrobiales</taxon>
        <taxon>Phyllobacteriaceae</taxon>
        <taxon>Mesorhizobium</taxon>
    </lineage>
</organism>
<evidence type="ECO:0000313" key="2">
    <source>
        <dbReference type="EMBL" id="QKD02545.1"/>
    </source>
</evidence>
<evidence type="ECO:0000259" key="1">
    <source>
        <dbReference type="Pfam" id="PF01494"/>
    </source>
</evidence>
<dbReference type="GO" id="GO:0071949">
    <property type="term" value="F:FAD binding"/>
    <property type="evidence" value="ECO:0007669"/>
    <property type="project" value="InterPro"/>
</dbReference>
<dbReference type="PRINTS" id="PR00420">
    <property type="entry name" value="RNGMNOXGNASE"/>
</dbReference>
<dbReference type="Pfam" id="PF01494">
    <property type="entry name" value="FAD_binding_3"/>
    <property type="match status" value="1"/>
</dbReference>
<sequence length="390" mass="41465">MTHDAIIIGAGPAGSSTAIALAQHGWSVAMVEKVAFPRRKVCGEFMSGTSLALLDRLGVGEIWRAEAGPEIRRVGFFSGEVLAEAPMPRAETGLGRALGRDRLDTVLLQAAERAGVEILQPCKAVAIHRQGDLQSVTVEAGQQQRDLTAPVIIAAHGSWEAGKLPSQLERTSRPSDLFGFKAHFIGAGLSPDLMPLLVFPGGYGGMVTADRGRVSISCCFRRDVLSGLRQRWGNIAAADAVSRHVLASCRGVATVLAGAELDGPWLAAGPIHPGIRAGYDKGIFRVGNIAGESHPVIAEGISMALQSGWLLARELIASGKGNEGHDEAGRRYERQWRRQFSTRLRASALIARIALRPGSRTVMRAVVKTFPAALTLGARLSGKTRPVPGF</sequence>
<accession>A0A6M7WL10</accession>
<dbReference type="SUPFAM" id="SSF51905">
    <property type="entry name" value="FAD/NAD(P)-binding domain"/>
    <property type="match status" value="1"/>
</dbReference>
<reference evidence="2 3" key="1">
    <citation type="submission" date="2018-10" db="EMBL/GenBank/DDBJ databases">
        <authorList>
            <person name="Perry B.J."/>
            <person name="Sullivan J.T."/>
            <person name="Murphy R.J.T."/>
            <person name="Ramsay J.P."/>
            <person name="Ronson C.W."/>
        </authorList>
    </citation>
    <scope>NUCLEOTIDE SEQUENCE [LARGE SCALE GENOMIC DNA]</scope>
    <source>
        <strain evidence="2 3">R88b</strain>
    </source>
</reference>
<dbReference type="AlphaFoldDB" id="A0A6M7WL10"/>
<dbReference type="InterPro" id="IPR036188">
    <property type="entry name" value="FAD/NAD-bd_sf"/>
</dbReference>
<dbReference type="InterPro" id="IPR002938">
    <property type="entry name" value="FAD-bd"/>
</dbReference>
<dbReference type="InterPro" id="IPR050407">
    <property type="entry name" value="Geranylgeranyl_reductase"/>
</dbReference>
<evidence type="ECO:0000313" key="3">
    <source>
        <dbReference type="Proteomes" id="UP000503017"/>
    </source>
</evidence>
<dbReference type="RefSeq" id="WP_027030347.1">
    <property type="nucleotide sequence ID" value="NZ_CP033367.1"/>
</dbReference>
<dbReference type="PANTHER" id="PTHR42685:SF22">
    <property type="entry name" value="CONDITIONED MEDIUM FACTOR RECEPTOR 1"/>
    <property type="match status" value="1"/>
</dbReference>
<feature type="domain" description="FAD-binding" evidence="1">
    <location>
        <begin position="4"/>
        <end position="172"/>
    </location>
</feature>
<dbReference type="Proteomes" id="UP000503017">
    <property type="component" value="Chromosome"/>
</dbReference>
<dbReference type="Gene3D" id="3.50.50.60">
    <property type="entry name" value="FAD/NAD(P)-binding domain"/>
    <property type="match status" value="1"/>
</dbReference>
<protein>
    <submittedName>
        <fullName evidence="2">NAD(P)/FAD-dependent oxidoreductase</fullName>
    </submittedName>
</protein>
<dbReference type="PANTHER" id="PTHR42685">
    <property type="entry name" value="GERANYLGERANYL DIPHOSPHATE REDUCTASE"/>
    <property type="match status" value="1"/>
</dbReference>
<name>A0A6M7WL10_RHILI</name>
<dbReference type="EMBL" id="CP033367">
    <property type="protein sequence ID" value="QKD02545.1"/>
    <property type="molecule type" value="Genomic_DNA"/>
</dbReference>
<gene>
    <name evidence="2" type="ORF">EB235_14415</name>
</gene>
<proteinExistence type="predicted"/>